<dbReference type="Gene3D" id="3.40.190.10">
    <property type="entry name" value="Periplasmic binding protein-like II"/>
    <property type="match status" value="1"/>
</dbReference>
<keyword evidence="4" id="KW-1185">Reference proteome</keyword>
<evidence type="ECO:0000313" key="3">
    <source>
        <dbReference type="EMBL" id="MDM0047145.1"/>
    </source>
</evidence>
<dbReference type="EMBL" id="JASZYV010000006">
    <property type="protein sequence ID" value="MDM0047145.1"/>
    <property type="molecule type" value="Genomic_DNA"/>
</dbReference>
<dbReference type="PIRSF" id="PIRSF017082">
    <property type="entry name" value="YflP"/>
    <property type="match status" value="1"/>
</dbReference>
<dbReference type="Gene3D" id="3.40.190.150">
    <property type="entry name" value="Bordetella uptake gene, domain 1"/>
    <property type="match status" value="1"/>
</dbReference>
<dbReference type="CDD" id="cd13578">
    <property type="entry name" value="PBP2_Bug27"/>
    <property type="match status" value="1"/>
</dbReference>
<evidence type="ECO:0000256" key="2">
    <source>
        <dbReference type="SAM" id="SignalP"/>
    </source>
</evidence>
<feature type="signal peptide" evidence="2">
    <location>
        <begin position="1"/>
        <end position="29"/>
    </location>
</feature>
<comment type="caution">
    <text evidence="3">The sequence shown here is derived from an EMBL/GenBank/DDBJ whole genome shotgun (WGS) entry which is preliminary data.</text>
</comment>
<sequence length="329" mass="34223">MSRNLPTRRFALAAIASAAAAMLPFSAAADNFPSKPITIIVPFAAGGTTDILARIVGQALGADLGQSVVIDNRAGAGGNIGGQLAARSPADGYTLFMGTVGTHAINESLYKKMPFDPIKDFAPLSRVATVPNLLVANPAQPFKTVPELIAYAKANPGKVNFGSSGSGSSIHLSGELFKSMAKVDMVHIPYRGSAPAVNDLLGNQIAIMFDNMPSAIQHVRAGKLRPIAVTTAKRSPELPDVPTIAEAGVPGYEATSWFGLFAPAGTPAPIVAQLNKSLVKVLNQPEVKQKIAAQGGDVVAETPEQFAAFIKAETLKWSKVVKESGASVD</sequence>
<dbReference type="PANTHER" id="PTHR42928">
    <property type="entry name" value="TRICARBOXYLATE-BINDING PROTEIN"/>
    <property type="match status" value="1"/>
</dbReference>
<proteinExistence type="inferred from homology"/>
<gene>
    <name evidence="3" type="ORF">QTH91_21820</name>
</gene>
<dbReference type="Proteomes" id="UP001174908">
    <property type="component" value="Unassembled WGS sequence"/>
</dbReference>
<evidence type="ECO:0000313" key="4">
    <source>
        <dbReference type="Proteomes" id="UP001174908"/>
    </source>
</evidence>
<evidence type="ECO:0000256" key="1">
    <source>
        <dbReference type="ARBA" id="ARBA00006987"/>
    </source>
</evidence>
<dbReference type="Pfam" id="PF03401">
    <property type="entry name" value="TctC"/>
    <property type="match status" value="1"/>
</dbReference>
<reference evidence="3" key="1">
    <citation type="submission" date="2023-06" db="EMBL/GenBank/DDBJ databases">
        <authorList>
            <person name="Jiang Y."/>
            <person name="Liu Q."/>
        </authorList>
    </citation>
    <scope>NUCLEOTIDE SEQUENCE</scope>
    <source>
        <strain evidence="3">CGMCC 1.12089</strain>
    </source>
</reference>
<keyword evidence="2" id="KW-0732">Signal</keyword>
<protein>
    <submittedName>
        <fullName evidence="3">Tripartite tricarboxylate transporter substrate binding protein</fullName>
    </submittedName>
</protein>
<dbReference type="PANTHER" id="PTHR42928:SF5">
    <property type="entry name" value="BLR1237 PROTEIN"/>
    <property type="match status" value="1"/>
</dbReference>
<name>A0ABT7NGR1_9BURK</name>
<organism evidence="3 4">
    <name type="scientific">Variovorax dokdonensis</name>
    <dbReference type="NCBI Taxonomy" id="344883"/>
    <lineage>
        <taxon>Bacteria</taxon>
        <taxon>Pseudomonadati</taxon>
        <taxon>Pseudomonadota</taxon>
        <taxon>Betaproteobacteria</taxon>
        <taxon>Burkholderiales</taxon>
        <taxon>Comamonadaceae</taxon>
        <taxon>Variovorax</taxon>
    </lineage>
</organism>
<dbReference type="InterPro" id="IPR005064">
    <property type="entry name" value="BUG"/>
</dbReference>
<accession>A0ABT7NGR1</accession>
<dbReference type="SUPFAM" id="SSF53850">
    <property type="entry name" value="Periplasmic binding protein-like II"/>
    <property type="match status" value="1"/>
</dbReference>
<dbReference type="InterPro" id="IPR042100">
    <property type="entry name" value="Bug_dom1"/>
</dbReference>
<feature type="chain" id="PRO_5045761919" evidence="2">
    <location>
        <begin position="30"/>
        <end position="329"/>
    </location>
</feature>
<comment type="similarity">
    <text evidence="1">Belongs to the UPF0065 (bug) family.</text>
</comment>
<dbReference type="RefSeq" id="WP_286662262.1">
    <property type="nucleotide sequence ID" value="NZ_JASZYV010000006.1"/>
</dbReference>